<name>A0ABQ1FJ69_9BACL</name>
<accession>A0ABQ1FJ69</accession>
<feature type="domain" description="GP-PDE" evidence="1">
    <location>
        <begin position="6"/>
        <end position="241"/>
    </location>
</feature>
<proteinExistence type="predicted"/>
<dbReference type="Pfam" id="PF03009">
    <property type="entry name" value="GDPD"/>
    <property type="match status" value="1"/>
</dbReference>
<evidence type="ECO:0000259" key="1">
    <source>
        <dbReference type="PROSITE" id="PS51704"/>
    </source>
</evidence>
<dbReference type="EMBL" id="BMHE01000081">
    <property type="protein sequence ID" value="GGA15511.1"/>
    <property type="molecule type" value="Genomic_DNA"/>
</dbReference>
<dbReference type="InterPro" id="IPR030395">
    <property type="entry name" value="GP_PDE_dom"/>
</dbReference>
<dbReference type="CDD" id="cd08563">
    <property type="entry name" value="GDPD_TtGDE_like"/>
    <property type="match status" value="1"/>
</dbReference>
<dbReference type="InterPro" id="IPR017946">
    <property type="entry name" value="PLC-like_Pdiesterase_TIM-brl"/>
</dbReference>
<comment type="caution">
    <text evidence="2">The sequence shown here is derived from an EMBL/GenBank/DDBJ whole genome shotgun (WGS) entry which is preliminary data.</text>
</comment>
<reference evidence="3" key="1">
    <citation type="journal article" date="2019" name="Int. J. Syst. Evol. Microbiol.">
        <title>The Global Catalogue of Microorganisms (GCM) 10K type strain sequencing project: providing services to taxonomists for standard genome sequencing and annotation.</title>
        <authorList>
            <consortium name="The Broad Institute Genomics Platform"/>
            <consortium name="The Broad Institute Genome Sequencing Center for Infectious Disease"/>
            <person name="Wu L."/>
            <person name="Ma J."/>
        </authorList>
    </citation>
    <scope>NUCLEOTIDE SEQUENCE [LARGE SCALE GENOMIC DNA]</scope>
    <source>
        <strain evidence="3">CGMCC 1.15043</strain>
    </source>
</reference>
<sequence length="242" mass="27015">MHKQKPLVIGHRGAAGEAPENTLASFALALEQGADGIELDVHLTKDNEIVVCHDATLDRTTNGAGWIVEKNWEELRSLDAGMWYSEAYIGERVPLLREVFDLVPRGHLINVEVKHAYEGRMEKALLAFLQASGRMEDVVISSFDHKVIRRLKVAEPEVKVGLLYTANLIDHAGYAEQIGVDVYSLHPYHHLIGDEDVKAASAANVKTYPYTVNELRDYKQLISFGVSGIITDYPGRLRKLLD</sequence>
<protein>
    <submittedName>
        <fullName evidence="2">Glycerophosphoryl diester phosphodiesterase</fullName>
    </submittedName>
</protein>
<dbReference type="PANTHER" id="PTHR46211:SF1">
    <property type="entry name" value="GLYCEROPHOSPHODIESTER PHOSPHODIESTERASE, CYTOPLASMIC"/>
    <property type="match status" value="1"/>
</dbReference>
<keyword evidence="3" id="KW-1185">Reference proteome</keyword>
<organism evidence="2 3">
    <name type="scientific">Paenibacillus marchantiophytorum</name>
    <dbReference type="NCBI Taxonomy" id="1619310"/>
    <lineage>
        <taxon>Bacteria</taxon>
        <taxon>Bacillati</taxon>
        <taxon>Bacillota</taxon>
        <taxon>Bacilli</taxon>
        <taxon>Bacillales</taxon>
        <taxon>Paenibacillaceae</taxon>
        <taxon>Paenibacillus</taxon>
    </lineage>
</organism>
<evidence type="ECO:0000313" key="3">
    <source>
        <dbReference type="Proteomes" id="UP000615455"/>
    </source>
</evidence>
<dbReference type="Gene3D" id="3.20.20.190">
    <property type="entry name" value="Phosphatidylinositol (PI) phosphodiesterase"/>
    <property type="match status" value="1"/>
</dbReference>
<evidence type="ECO:0000313" key="2">
    <source>
        <dbReference type="EMBL" id="GGA15511.1"/>
    </source>
</evidence>
<dbReference type="Proteomes" id="UP000615455">
    <property type="component" value="Unassembled WGS sequence"/>
</dbReference>
<gene>
    <name evidence="2" type="ORF">GCM10008018_70310</name>
</gene>
<dbReference type="PROSITE" id="PS51704">
    <property type="entry name" value="GP_PDE"/>
    <property type="match status" value="1"/>
</dbReference>
<dbReference type="PANTHER" id="PTHR46211">
    <property type="entry name" value="GLYCEROPHOSPHORYL DIESTER PHOSPHODIESTERASE"/>
    <property type="match status" value="1"/>
</dbReference>
<dbReference type="SUPFAM" id="SSF51695">
    <property type="entry name" value="PLC-like phosphodiesterases"/>
    <property type="match status" value="1"/>
</dbReference>